<evidence type="ECO:0000256" key="7">
    <source>
        <dbReference type="SAM" id="Phobius"/>
    </source>
</evidence>
<protein>
    <submittedName>
        <fullName evidence="10">ATP-binding cassette subfamily B protein</fullName>
    </submittedName>
</protein>
<accession>A0ABU2B7G6</accession>
<keyword evidence="4 10" id="KW-0067">ATP-binding</keyword>
<comment type="caution">
    <text evidence="10">The sequence shown here is derived from an EMBL/GenBank/DDBJ whole genome shotgun (WGS) entry which is preliminary data.</text>
</comment>
<evidence type="ECO:0000256" key="5">
    <source>
        <dbReference type="ARBA" id="ARBA00022989"/>
    </source>
</evidence>
<dbReference type="PANTHER" id="PTHR24221:SF397">
    <property type="entry name" value="ABC TRANSPORTER, ATP-BINDING TRANSMEMBRANE PROTEIN"/>
    <property type="match status" value="1"/>
</dbReference>
<evidence type="ECO:0000259" key="8">
    <source>
        <dbReference type="PROSITE" id="PS50893"/>
    </source>
</evidence>
<dbReference type="InterPro" id="IPR003439">
    <property type="entry name" value="ABC_transporter-like_ATP-bd"/>
</dbReference>
<feature type="transmembrane region" description="Helical" evidence="7">
    <location>
        <begin position="125"/>
        <end position="146"/>
    </location>
</feature>
<dbReference type="Pfam" id="PF00664">
    <property type="entry name" value="ABC_membrane"/>
    <property type="match status" value="1"/>
</dbReference>
<dbReference type="InterPro" id="IPR017871">
    <property type="entry name" value="ABC_transporter-like_CS"/>
</dbReference>
<dbReference type="Gene3D" id="3.40.50.300">
    <property type="entry name" value="P-loop containing nucleotide triphosphate hydrolases"/>
    <property type="match status" value="1"/>
</dbReference>
<keyword evidence="5 7" id="KW-1133">Transmembrane helix</keyword>
<evidence type="ECO:0000256" key="1">
    <source>
        <dbReference type="ARBA" id="ARBA00004651"/>
    </source>
</evidence>
<dbReference type="InterPro" id="IPR039421">
    <property type="entry name" value="Type_1_exporter"/>
</dbReference>
<feature type="transmembrane region" description="Helical" evidence="7">
    <location>
        <begin position="152"/>
        <end position="172"/>
    </location>
</feature>
<dbReference type="PANTHER" id="PTHR24221">
    <property type="entry name" value="ATP-BINDING CASSETTE SUB-FAMILY B"/>
    <property type="match status" value="1"/>
</dbReference>
<dbReference type="InterPro" id="IPR011527">
    <property type="entry name" value="ABC1_TM_dom"/>
</dbReference>
<evidence type="ECO:0000313" key="11">
    <source>
        <dbReference type="Proteomes" id="UP001183619"/>
    </source>
</evidence>
<name>A0ABU2B7G6_9CORY</name>
<evidence type="ECO:0000259" key="9">
    <source>
        <dbReference type="PROSITE" id="PS50929"/>
    </source>
</evidence>
<keyword evidence="6 7" id="KW-0472">Membrane</keyword>
<keyword evidence="2 7" id="KW-0812">Transmembrane</keyword>
<dbReference type="SMART" id="SM00382">
    <property type="entry name" value="AAA"/>
    <property type="match status" value="1"/>
</dbReference>
<feature type="transmembrane region" description="Helical" evidence="7">
    <location>
        <begin position="49"/>
        <end position="69"/>
    </location>
</feature>
<feature type="domain" description="ABC transmembrane type-1" evidence="9">
    <location>
        <begin position="14"/>
        <end position="292"/>
    </location>
</feature>
<dbReference type="Gene3D" id="1.20.1560.10">
    <property type="entry name" value="ABC transporter type 1, transmembrane domain"/>
    <property type="match status" value="1"/>
</dbReference>
<dbReference type="PROSITE" id="PS50893">
    <property type="entry name" value="ABC_TRANSPORTER_2"/>
    <property type="match status" value="1"/>
</dbReference>
<keyword evidence="3" id="KW-0547">Nucleotide-binding</keyword>
<dbReference type="SUPFAM" id="SSF90123">
    <property type="entry name" value="ABC transporter transmembrane region"/>
    <property type="match status" value="1"/>
</dbReference>
<gene>
    <name evidence="10" type="ORF">J2S37_000774</name>
</gene>
<evidence type="ECO:0000256" key="6">
    <source>
        <dbReference type="ARBA" id="ARBA00023136"/>
    </source>
</evidence>
<dbReference type="GO" id="GO:0005524">
    <property type="term" value="F:ATP binding"/>
    <property type="evidence" value="ECO:0007669"/>
    <property type="project" value="UniProtKB-KW"/>
</dbReference>
<dbReference type="InterPro" id="IPR027417">
    <property type="entry name" value="P-loop_NTPase"/>
</dbReference>
<dbReference type="InterPro" id="IPR003593">
    <property type="entry name" value="AAA+_ATPase"/>
</dbReference>
<dbReference type="PROSITE" id="PS00211">
    <property type="entry name" value="ABC_TRANSPORTER_1"/>
    <property type="match status" value="1"/>
</dbReference>
<reference evidence="10 11" key="1">
    <citation type="submission" date="2023-07" db="EMBL/GenBank/DDBJ databases">
        <title>Sequencing the genomes of 1000 actinobacteria strains.</title>
        <authorList>
            <person name="Klenk H.-P."/>
        </authorList>
    </citation>
    <scope>NUCLEOTIDE SEQUENCE [LARGE SCALE GENOMIC DNA]</scope>
    <source>
        <strain evidence="10 11">DSM 44508</strain>
    </source>
</reference>
<evidence type="ECO:0000313" key="10">
    <source>
        <dbReference type="EMBL" id="MDR7354236.1"/>
    </source>
</evidence>
<keyword evidence="11" id="KW-1185">Reference proteome</keyword>
<dbReference type="Proteomes" id="UP001183619">
    <property type="component" value="Unassembled WGS sequence"/>
</dbReference>
<sequence>MLSRPELITKAMWMSIVMGIAEAMSLFLLVPAITALSTQENVWGLSIQAWVYCAIVLGVCSGVFGYFQFRHGYDTAMDMVKNIHRKLGDQIAKLPLGWFHQAKAGQISRMVSSELLMVGEVIAHLFSPMISRITVTVVIMVLTLIWDYRLGLILVVSTPIYLLFLSASGALSRKGKNIAEPRERELSDRIVEFTHNQATLRSCGLSTHYPPLVQANKQWRKAKSKELWFEIAGNIVGGVLTQIVVISLIIVAARLAITGSLDPLVTVAYIGLALRYAQVLMALTEASVGLETRRPLLEAINEILDACPLPEPVNSVPMPTPGTVELVDVCFGYQPDKPVLRNVSFTAGAHQMVALVGPSGCGKTTVARLISRFYEVDSGCVKVGGVDVRELTSSDLMRQLSMVFQDVYLFDDTLRNNIMIGNPQATEDEIYEAARLAGVSEIVARLPQGWNTPVGEGGKSLSGGERQRVAIARALLKQAPIVLLDEATSALDPENEANVVAAVDKLREHATIIVIAHKLHTIAQADLIVSLSAEGTVEDVGTHEDLFSRGGTYRSFWDKRSQAQGWRLT</sequence>
<evidence type="ECO:0000256" key="4">
    <source>
        <dbReference type="ARBA" id="ARBA00022840"/>
    </source>
</evidence>
<feature type="transmembrane region" description="Helical" evidence="7">
    <location>
        <begin position="12"/>
        <end position="37"/>
    </location>
</feature>
<evidence type="ECO:0000256" key="2">
    <source>
        <dbReference type="ARBA" id="ARBA00022692"/>
    </source>
</evidence>
<dbReference type="SUPFAM" id="SSF52540">
    <property type="entry name" value="P-loop containing nucleoside triphosphate hydrolases"/>
    <property type="match status" value="1"/>
</dbReference>
<dbReference type="RefSeq" id="WP_310127957.1">
    <property type="nucleotide sequence ID" value="NZ_JAVDYF010000001.1"/>
</dbReference>
<proteinExistence type="predicted"/>
<dbReference type="EMBL" id="JAVDYF010000001">
    <property type="protein sequence ID" value="MDR7354236.1"/>
    <property type="molecule type" value="Genomic_DNA"/>
</dbReference>
<dbReference type="PROSITE" id="PS50929">
    <property type="entry name" value="ABC_TM1F"/>
    <property type="match status" value="1"/>
</dbReference>
<dbReference type="InterPro" id="IPR036640">
    <property type="entry name" value="ABC1_TM_sf"/>
</dbReference>
<feature type="domain" description="ABC transporter" evidence="8">
    <location>
        <begin position="324"/>
        <end position="559"/>
    </location>
</feature>
<comment type="subcellular location">
    <subcellularLocation>
        <location evidence="1">Cell membrane</location>
        <topology evidence="1">Multi-pass membrane protein</topology>
    </subcellularLocation>
</comment>
<organism evidence="10 11">
    <name type="scientific">Corynebacterium felinum</name>
    <dbReference type="NCBI Taxonomy" id="131318"/>
    <lineage>
        <taxon>Bacteria</taxon>
        <taxon>Bacillati</taxon>
        <taxon>Actinomycetota</taxon>
        <taxon>Actinomycetes</taxon>
        <taxon>Mycobacteriales</taxon>
        <taxon>Corynebacteriaceae</taxon>
        <taxon>Corynebacterium</taxon>
    </lineage>
</organism>
<feature type="transmembrane region" description="Helical" evidence="7">
    <location>
        <begin position="227"/>
        <end position="257"/>
    </location>
</feature>
<evidence type="ECO:0000256" key="3">
    <source>
        <dbReference type="ARBA" id="ARBA00022741"/>
    </source>
</evidence>
<dbReference type="Pfam" id="PF00005">
    <property type="entry name" value="ABC_tran"/>
    <property type="match status" value="1"/>
</dbReference>